<evidence type="ECO:0000313" key="7">
    <source>
        <dbReference type="EMBL" id="REG82694.1"/>
    </source>
</evidence>
<evidence type="ECO:0000256" key="4">
    <source>
        <dbReference type="ARBA" id="ARBA00022989"/>
    </source>
</evidence>
<proteinExistence type="inferred from homology"/>
<evidence type="ECO:0000256" key="1">
    <source>
        <dbReference type="ARBA" id="ARBA00004141"/>
    </source>
</evidence>
<comment type="caution">
    <text evidence="7">The sequence shown here is derived from an EMBL/GenBank/DDBJ whole genome shotgun (WGS) entry which is preliminary data.</text>
</comment>
<dbReference type="EMBL" id="QUNG01000008">
    <property type="protein sequence ID" value="REG82694.1"/>
    <property type="molecule type" value="Genomic_DNA"/>
</dbReference>
<feature type="transmembrane region" description="Helical" evidence="6">
    <location>
        <begin position="80"/>
        <end position="98"/>
    </location>
</feature>
<name>A0A3E0DJ14_9GAMM</name>
<keyword evidence="8" id="KW-1185">Reference proteome</keyword>
<feature type="transmembrane region" description="Helical" evidence="6">
    <location>
        <begin position="104"/>
        <end position="124"/>
    </location>
</feature>
<dbReference type="RefSeq" id="WP_245959157.1">
    <property type="nucleotide sequence ID" value="NZ_QUNG01000008.1"/>
</dbReference>
<evidence type="ECO:0000256" key="5">
    <source>
        <dbReference type="ARBA" id="ARBA00023136"/>
    </source>
</evidence>
<dbReference type="PANTHER" id="PTHR43461">
    <property type="entry name" value="TRANSMEMBRANE PROTEIN 256"/>
    <property type="match status" value="1"/>
</dbReference>
<dbReference type="Pfam" id="PF04241">
    <property type="entry name" value="DUF423"/>
    <property type="match status" value="1"/>
</dbReference>
<feature type="transmembrane region" description="Helical" evidence="6">
    <location>
        <begin position="55"/>
        <end position="73"/>
    </location>
</feature>
<keyword evidence="5 6" id="KW-0472">Membrane</keyword>
<dbReference type="AlphaFoldDB" id="A0A3E0DJ14"/>
<accession>A0A3E0DJ14</accession>
<dbReference type="GO" id="GO:0005886">
    <property type="term" value="C:plasma membrane"/>
    <property type="evidence" value="ECO:0007669"/>
    <property type="project" value="TreeGrafter"/>
</dbReference>
<gene>
    <name evidence="7" type="ORF">DFP81_108128</name>
</gene>
<comment type="similarity">
    <text evidence="2">Belongs to the UPF0382 family.</text>
</comment>
<dbReference type="Proteomes" id="UP000256542">
    <property type="component" value="Unassembled WGS sequence"/>
</dbReference>
<keyword evidence="3 6" id="KW-0812">Transmembrane</keyword>
<dbReference type="InterPro" id="IPR006696">
    <property type="entry name" value="DUF423"/>
</dbReference>
<evidence type="ECO:0000256" key="2">
    <source>
        <dbReference type="ARBA" id="ARBA00009694"/>
    </source>
</evidence>
<keyword evidence="4 6" id="KW-1133">Transmembrane helix</keyword>
<sequence length="134" mass="14696">MYLNKESMLPFPAKWAAMAALQGMISVAAGAFGAHALTKILDQNALSWWHTGSQYLMYHALAGLLAAALSSYITSSKKIIVLFSVGNIFFAGSLYIMALTGVRWLGAITPIGGVCYLFAWLFLVKSLWQWQSKE</sequence>
<protein>
    <submittedName>
        <fullName evidence="7">Uncharacterized membrane protein YgdD (TMEM256/DUF423 family)</fullName>
    </submittedName>
</protein>
<evidence type="ECO:0000256" key="6">
    <source>
        <dbReference type="SAM" id="Phobius"/>
    </source>
</evidence>
<evidence type="ECO:0000313" key="8">
    <source>
        <dbReference type="Proteomes" id="UP000256542"/>
    </source>
</evidence>
<dbReference type="PANTHER" id="PTHR43461:SF1">
    <property type="entry name" value="TRANSMEMBRANE PROTEIN 256"/>
    <property type="match status" value="1"/>
</dbReference>
<evidence type="ECO:0000256" key="3">
    <source>
        <dbReference type="ARBA" id="ARBA00022692"/>
    </source>
</evidence>
<reference evidence="7 8" key="1">
    <citation type="submission" date="2018-08" db="EMBL/GenBank/DDBJ databases">
        <title>Genomic Encyclopedia of Type Strains, Phase III (KMG-III): the genomes of soil and plant-associated and newly described type strains.</title>
        <authorList>
            <person name="Whitman W."/>
        </authorList>
    </citation>
    <scope>NUCLEOTIDE SEQUENCE [LARGE SCALE GENOMIC DNA]</scope>
    <source>
        <strain evidence="7 8">CECT 7375</strain>
    </source>
</reference>
<comment type="subcellular location">
    <subcellularLocation>
        <location evidence="1">Membrane</location>
        <topology evidence="1">Multi-pass membrane protein</topology>
    </subcellularLocation>
</comment>
<organism evidence="7 8">
    <name type="scientific">Marinomonas pollencensis</name>
    <dbReference type="NCBI Taxonomy" id="491954"/>
    <lineage>
        <taxon>Bacteria</taxon>
        <taxon>Pseudomonadati</taxon>
        <taxon>Pseudomonadota</taxon>
        <taxon>Gammaproteobacteria</taxon>
        <taxon>Oceanospirillales</taxon>
        <taxon>Oceanospirillaceae</taxon>
        <taxon>Marinomonas</taxon>
    </lineage>
</organism>